<dbReference type="AlphaFoldDB" id="A0A5D0UHU8"/>
<dbReference type="SUPFAM" id="SSF53335">
    <property type="entry name" value="S-adenosyl-L-methionine-dependent methyltransferases"/>
    <property type="match status" value="1"/>
</dbReference>
<evidence type="ECO:0000313" key="3">
    <source>
        <dbReference type="Proteomes" id="UP000322634"/>
    </source>
</evidence>
<keyword evidence="2" id="KW-0489">Methyltransferase</keyword>
<keyword evidence="3" id="KW-1185">Reference proteome</keyword>
<organism evidence="2 3">
    <name type="scientific">Actinomadura syzygii</name>
    <dbReference type="NCBI Taxonomy" id="1427538"/>
    <lineage>
        <taxon>Bacteria</taxon>
        <taxon>Bacillati</taxon>
        <taxon>Actinomycetota</taxon>
        <taxon>Actinomycetes</taxon>
        <taxon>Streptosporangiales</taxon>
        <taxon>Thermomonosporaceae</taxon>
        <taxon>Actinomadura</taxon>
    </lineage>
</organism>
<sequence length="304" mass="32742">MHRSNGVARPFGKSQYGGIPRPCRTGGAHVSSDEEFFNIAEREHAAGIDTSVPHSARIWNYWLGGKDNFPVDRAAGDQYVQTFPGIVDVARLTRHFLKRSIRFLADAGIRQFLDVGTGLPTVDNTHEVAQGIVPAARVVYVDNDPLVLLHAHVLLTSTPQGATDYVEADMHDPGAILEGAERTLNLAEPVGLTFMGVLGHVQDDDEAASTVTRLMDGLAPGSYLAIADGANTISDEFAEAQRNYDEGGSVPYKLRSAGQVRRFFSGLELLEPGVVPCLEWRPEVTPVGPPPGIQPLAGIARKNG</sequence>
<accession>A0A5D0UHU8</accession>
<name>A0A5D0UHU8_9ACTN</name>
<dbReference type="Pfam" id="PF04672">
    <property type="entry name" value="Methyltransf_19"/>
    <property type="match status" value="1"/>
</dbReference>
<evidence type="ECO:0000256" key="1">
    <source>
        <dbReference type="SAM" id="MobiDB-lite"/>
    </source>
</evidence>
<dbReference type="EMBL" id="VSFF01000002">
    <property type="protein sequence ID" value="TYC17614.1"/>
    <property type="molecule type" value="Genomic_DNA"/>
</dbReference>
<dbReference type="PIRSF" id="PIRSF017393">
    <property type="entry name" value="MTase_SAV2177"/>
    <property type="match status" value="1"/>
</dbReference>
<proteinExistence type="predicted"/>
<dbReference type="GO" id="GO:0032259">
    <property type="term" value="P:methylation"/>
    <property type="evidence" value="ECO:0007669"/>
    <property type="project" value="UniProtKB-KW"/>
</dbReference>
<keyword evidence="2" id="KW-0808">Transferase</keyword>
<reference evidence="2 3" key="1">
    <citation type="submission" date="2019-08" db="EMBL/GenBank/DDBJ databases">
        <title>Actinomadura sp. nov. CYP1-5 isolated from mountain soil.</title>
        <authorList>
            <person name="Songsumanus A."/>
            <person name="Kuncharoen N."/>
            <person name="Kudo T."/>
            <person name="Yuki M."/>
            <person name="Igarashi Y."/>
            <person name="Tanasupawat S."/>
        </authorList>
    </citation>
    <scope>NUCLEOTIDE SEQUENCE [LARGE SCALE GENOMIC DNA]</scope>
    <source>
        <strain evidence="2 3">GKU157</strain>
    </source>
</reference>
<dbReference type="Gene3D" id="3.40.50.150">
    <property type="entry name" value="Vaccinia Virus protein VP39"/>
    <property type="match status" value="1"/>
</dbReference>
<gene>
    <name evidence="2" type="ORF">FXF65_06410</name>
</gene>
<dbReference type="InterPro" id="IPR006764">
    <property type="entry name" value="SAM_dep_MeTrfase_SAV2177_type"/>
</dbReference>
<dbReference type="InterPro" id="IPR029063">
    <property type="entry name" value="SAM-dependent_MTases_sf"/>
</dbReference>
<comment type="caution">
    <text evidence="2">The sequence shown here is derived from an EMBL/GenBank/DDBJ whole genome shotgun (WGS) entry which is preliminary data.</text>
</comment>
<evidence type="ECO:0000313" key="2">
    <source>
        <dbReference type="EMBL" id="TYC17614.1"/>
    </source>
</evidence>
<feature type="region of interest" description="Disordered" evidence="1">
    <location>
        <begin position="1"/>
        <end position="24"/>
    </location>
</feature>
<dbReference type="OrthoDB" id="3216820at2"/>
<dbReference type="GO" id="GO:0008168">
    <property type="term" value="F:methyltransferase activity"/>
    <property type="evidence" value="ECO:0007669"/>
    <property type="project" value="UniProtKB-KW"/>
</dbReference>
<dbReference type="Proteomes" id="UP000322634">
    <property type="component" value="Unassembled WGS sequence"/>
</dbReference>
<protein>
    <submittedName>
        <fullName evidence="2">SAM-dependent methyltransferase</fullName>
    </submittedName>
</protein>